<evidence type="ECO:0000313" key="3">
    <source>
        <dbReference type="EMBL" id="OOY35708.1"/>
    </source>
</evidence>
<feature type="transmembrane region" description="Helical" evidence="1">
    <location>
        <begin position="16"/>
        <end position="39"/>
    </location>
</feature>
<gene>
    <name evidence="3" type="ORF">BOV88_03450</name>
    <name evidence="2" type="ORF">JV46_12740</name>
</gene>
<comment type="caution">
    <text evidence="2">The sequence shown here is derived from an EMBL/GenBank/DDBJ whole genome shotgun (WGS) entry which is preliminary data.</text>
</comment>
<dbReference type="EMBL" id="JRAA01000001">
    <property type="protein sequence ID" value="KHF25692.1"/>
    <property type="molecule type" value="Genomic_DNA"/>
</dbReference>
<dbReference type="Proteomes" id="UP000030856">
    <property type="component" value="Unassembled WGS sequence"/>
</dbReference>
<organism evidence="2 4">
    <name type="scientific">Solemya velum gill symbiont</name>
    <dbReference type="NCBI Taxonomy" id="2340"/>
    <lineage>
        <taxon>Bacteria</taxon>
        <taxon>Pseudomonadati</taxon>
        <taxon>Pseudomonadota</taxon>
        <taxon>Gammaproteobacteria</taxon>
        <taxon>sulfur-oxidizing symbionts</taxon>
    </lineage>
</organism>
<keyword evidence="1" id="KW-0812">Transmembrane</keyword>
<dbReference type="AlphaFoldDB" id="A0A0B0HAI4"/>
<reference evidence="2 4" key="1">
    <citation type="journal article" date="2014" name="BMC Genomics">
        <title>The genome of the intracellular bacterium of the coastal bivalve, Solemya velum: a blueprint for thriving in and out of symbiosis.</title>
        <authorList>
            <person name="Dmytrenko O."/>
            <person name="Russell S.L."/>
            <person name="Loo W.T."/>
            <person name="Fontanez K.M."/>
            <person name="Liao L."/>
            <person name="Roeselers G."/>
            <person name="Sharma R."/>
            <person name="Stewart F.J."/>
            <person name="Newton I.L."/>
            <person name="Woyke T."/>
            <person name="Wu D."/>
            <person name="Lang J.M."/>
            <person name="Eisen J.A."/>
            <person name="Cavanaugh C.M."/>
        </authorList>
    </citation>
    <scope>NUCLEOTIDE SEQUENCE [LARGE SCALE GENOMIC DNA]</scope>
    <source>
        <strain evidence="2 4">WH</strain>
    </source>
</reference>
<keyword evidence="4" id="KW-1185">Reference proteome</keyword>
<evidence type="ECO:0000313" key="2">
    <source>
        <dbReference type="EMBL" id="KHF25692.1"/>
    </source>
</evidence>
<feature type="transmembrane region" description="Helical" evidence="1">
    <location>
        <begin position="51"/>
        <end position="76"/>
    </location>
</feature>
<dbReference type="EMBL" id="MPNX01000003">
    <property type="protein sequence ID" value="OOY35708.1"/>
    <property type="molecule type" value="Genomic_DNA"/>
</dbReference>
<keyword evidence="1" id="KW-0472">Membrane</keyword>
<evidence type="ECO:0000256" key="1">
    <source>
        <dbReference type="SAM" id="Phobius"/>
    </source>
</evidence>
<evidence type="ECO:0000313" key="4">
    <source>
        <dbReference type="Proteomes" id="UP000030856"/>
    </source>
</evidence>
<proteinExistence type="predicted"/>
<keyword evidence="1" id="KW-1133">Transmembrane helix</keyword>
<evidence type="ECO:0000313" key="5">
    <source>
        <dbReference type="Proteomes" id="UP000190962"/>
    </source>
</evidence>
<dbReference type="Proteomes" id="UP000190962">
    <property type="component" value="Unassembled WGS sequence"/>
</dbReference>
<reference evidence="3 5" key="2">
    <citation type="submission" date="2016-11" db="EMBL/GenBank/DDBJ databases">
        <title>Mixed transmission modes and dynamic genome evolution in an obligate animal-bacterial symbiosis.</title>
        <authorList>
            <person name="Russell S.L."/>
            <person name="Corbett-Detig R.B."/>
            <person name="Cavanaugh C.M."/>
        </authorList>
    </citation>
    <scope>NUCLEOTIDE SEQUENCE [LARGE SCALE GENOMIC DNA]</scope>
    <source>
        <strain evidence="3">MA-KB16</strain>
    </source>
</reference>
<protein>
    <submittedName>
        <fullName evidence="2">Uncharacterized protein</fullName>
    </submittedName>
</protein>
<sequence length="91" mass="10411">MEMQNMLGSVSENLHIIIPILLVLIGLIIVYLVFMVRAIIDMLRYDVNSVLITFSFLALIPFPLFIILGVMILIIWHHHKKDILAGKIISK</sequence>
<accession>A0A0B0HAI4</accession>
<name>A0A0B0HAI4_SOVGS</name>